<reference evidence="1" key="2">
    <citation type="submission" date="2022-06" db="UniProtKB">
        <authorList>
            <consortium name="EnsemblMetazoa"/>
        </authorList>
    </citation>
    <scope>IDENTIFICATION</scope>
    <source>
        <strain evidence="1">PS312</strain>
    </source>
</reference>
<dbReference type="EnsemblMetazoa" id="PPA43774.1">
    <property type="protein sequence ID" value="PPA43774.1"/>
    <property type="gene ID" value="WBGene00282143"/>
</dbReference>
<dbReference type="OrthoDB" id="5985073at2759"/>
<dbReference type="GO" id="GO:0004568">
    <property type="term" value="F:chitinase activity"/>
    <property type="evidence" value="ECO:0007669"/>
    <property type="project" value="InterPro"/>
</dbReference>
<sequence>MHVSPFHVRYSGSERMKLTPSLLLLLTAGAALGFRGRSGLPEDTEPPMPEAPGASVTGSAAACPKATKFGPGPPASCAGPSDPNKRPASGLEAWFTRDMFYDLFPFANIGWGPNKCLPYSYEAFVIAARYFPEFGTVSPNKVYTADQNKKRDLAAFFAHAVQETGENNADLYAQFSGQQAANCFYRGGFYNWFEGGPVSSFLDKSSPGYKPEDGNQCSIGGKYCAQSAELNYFFGCSNATGSQAGTYKGCYFGRGAIQISYNYNYGMFQNWLKSQGIIVDLLANPNLVMTKMDPPLAIMASLWFYMTPQPPKPAMHDIVMGSWNGGAQNSAAGYSGPIFGPTSLIINNECNGEDASNPGGPGESRRIKAFKWFCQYFSVPAGADNTLTCKTMPIKFDMLRQNQSYQPDWSSTWKEQPCACAPAEYGGMISYFDPNFYPTQFVKLNAANKVECENSLYANPAMYSLDPKTSPCLNHPRK</sequence>
<dbReference type="SUPFAM" id="SSF53955">
    <property type="entry name" value="Lysozyme-like"/>
    <property type="match status" value="1"/>
</dbReference>
<organism evidence="1 2">
    <name type="scientific">Pristionchus pacificus</name>
    <name type="common">Parasitic nematode worm</name>
    <dbReference type="NCBI Taxonomy" id="54126"/>
    <lineage>
        <taxon>Eukaryota</taxon>
        <taxon>Metazoa</taxon>
        <taxon>Ecdysozoa</taxon>
        <taxon>Nematoda</taxon>
        <taxon>Chromadorea</taxon>
        <taxon>Rhabditida</taxon>
        <taxon>Rhabditina</taxon>
        <taxon>Diplogasteromorpha</taxon>
        <taxon>Diplogasteroidea</taxon>
        <taxon>Neodiplogasteridae</taxon>
        <taxon>Pristionchus</taxon>
    </lineage>
</organism>
<evidence type="ECO:0000313" key="1">
    <source>
        <dbReference type="EnsemblMetazoa" id="PPA43774.1"/>
    </source>
</evidence>
<dbReference type="Gene3D" id="3.30.20.10">
    <property type="entry name" value="Endochitinase, domain 2"/>
    <property type="match status" value="1"/>
</dbReference>
<dbReference type="PANTHER" id="PTHR47836">
    <property type="entry name" value="PROTEIN CBG09520-RELATED"/>
    <property type="match status" value="1"/>
</dbReference>
<evidence type="ECO:0000313" key="2">
    <source>
        <dbReference type="Proteomes" id="UP000005239"/>
    </source>
</evidence>
<dbReference type="InterPro" id="IPR023346">
    <property type="entry name" value="Lysozyme-like_dom_sf"/>
</dbReference>
<proteinExistence type="predicted"/>
<dbReference type="CDD" id="cd00325">
    <property type="entry name" value="chitinase_GH19"/>
    <property type="match status" value="1"/>
</dbReference>
<reference evidence="2" key="1">
    <citation type="journal article" date="2008" name="Nat. Genet.">
        <title>The Pristionchus pacificus genome provides a unique perspective on nematode lifestyle and parasitism.</title>
        <authorList>
            <person name="Dieterich C."/>
            <person name="Clifton S.W."/>
            <person name="Schuster L.N."/>
            <person name="Chinwalla A."/>
            <person name="Delehaunty K."/>
            <person name="Dinkelacker I."/>
            <person name="Fulton L."/>
            <person name="Fulton R."/>
            <person name="Godfrey J."/>
            <person name="Minx P."/>
            <person name="Mitreva M."/>
            <person name="Roeseler W."/>
            <person name="Tian H."/>
            <person name="Witte H."/>
            <person name="Yang S.P."/>
            <person name="Wilson R.K."/>
            <person name="Sommer R.J."/>
        </authorList>
    </citation>
    <scope>NUCLEOTIDE SEQUENCE [LARGE SCALE GENOMIC DNA]</scope>
    <source>
        <strain evidence="2">PS312</strain>
    </source>
</reference>
<dbReference type="InterPro" id="IPR000726">
    <property type="entry name" value="Glyco_hydro_19_cat"/>
</dbReference>
<name>A0A2A6B5W1_PRIPA</name>
<dbReference type="AlphaFoldDB" id="A0A2A6B5W1"/>
<dbReference type="GO" id="GO:0006032">
    <property type="term" value="P:chitin catabolic process"/>
    <property type="evidence" value="ECO:0007669"/>
    <property type="project" value="InterPro"/>
</dbReference>
<dbReference type="PANTHER" id="PTHR47836:SF2">
    <property type="entry name" value="GLYCOSIDE HYDROLASE FAMILY 19 CATALYTIC DOMAIN-CONTAINING PROTEIN"/>
    <property type="match status" value="1"/>
</dbReference>
<accession>A0A8R1V1Y1</accession>
<gene>
    <name evidence="1" type="primary">WBGene00282143</name>
</gene>
<dbReference type="Proteomes" id="UP000005239">
    <property type="component" value="Unassembled WGS sequence"/>
</dbReference>
<dbReference type="Pfam" id="PF00182">
    <property type="entry name" value="Glyco_hydro_19"/>
    <property type="match status" value="2"/>
</dbReference>
<dbReference type="GO" id="GO:0016998">
    <property type="term" value="P:cell wall macromolecule catabolic process"/>
    <property type="evidence" value="ECO:0007669"/>
    <property type="project" value="InterPro"/>
</dbReference>
<dbReference type="Gene3D" id="1.10.530.10">
    <property type="match status" value="1"/>
</dbReference>
<keyword evidence="2" id="KW-1185">Reference proteome</keyword>
<protein>
    <submittedName>
        <fullName evidence="1">Glycoside hydrolase</fullName>
    </submittedName>
</protein>
<accession>A0A2A6B5W1</accession>